<reference evidence="1" key="1">
    <citation type="submission" date="2016-05" db="EMBL/GenBank/DDBJ databases">
        <authorList>
            <person name="Lavstsen T."/>
            <person name="Jespersen J.S."/>
        </authorList>
    </citation>
    <scope>NUCLEOTIDE SEQUENCE</scope>
    <source>
        <tissue evidence="1">Brain</tissue>
    </source>
</reference>
<dbReference type="EMBL" id="HAEH01016726">
    <property type="protein sequence ID" value="SBS05003.1"/>
    <property type="molecule type" value="Transcribed_RNA"/>
</dbReference>
<reference evidence="1" key="2">
    <citation type="submission" date="2016-06" db="EMBL/GenBank/DDBJ databases">
        <title>The genome of a short-lived fish provides insights into sex chromosome evolution and the genetic control of aging.</title>
        <authorList>
            <person name="Reichwald K."/>
            <person name="Felder M."/>
            <person name="Petzold A."/>
            <person name="Koch P."/>
            <person name="Groth M."/>
            <person name="Platzer M."/>
        </authorList>
    </citation>
    <scope>NUCLEOTIDE SEQUENCE</scope>
    <source>
        <tissue evidence="1">Brain</tissue>
    </source>
</reference>
<gene>
    <name evidence="1" type="primary">Nfu_g_1_005543</name>
</gene>
<evidence type="ECO:0000313" key="1">
    <source>
        <dbReference type="EMBL" id="SBS05003.1"/>
    </source>
</evidence>
<sequence length="85" mass="9112">LVFYSEMFIHPAATPEPAPAETSASSSQLLAASAALQQHLHCTCNLQAPTVTPDLAQTSHSTELEYNVLYGTCVLILSSPSMLFF</sequence>
<protein>
    <submittedName>
        <fullName evidence="1">Uncharacterized protein</fullName>
    </submittedName>
</protein>
<accession>A0A1A8RI02</accession>
<organism evidence="1">
    <name type="scientific">Nothobranchius rachovii</name>
    <name type="common">bluefin notho</name>
    <dbReference type="NCBI Taxonomy" id="451742"/>
    <lineage>
        <taxon>Eukaryota</taxon>
        <taxon>Metazoa</taxon>
        <taxon>Chordata</taxon>
        <taxon>Craniata</taxon>
        <taxon>Vertebrata</taxon>
        <taxon>Euteleostomi</taxon>
        <taxon>Actinopterygii</taxon>
        <taxon>Neopterygii</taxon>
        <taxon>Teleostei</taxon>
        <taxon>Neoteleostei</taxon>
        <taxon>Acanthomorphata</taxon>
        <taxon>Ovalentaria</taxon>
        <taxon>Atherinomorphae</taxon>
        <taxon>Cyprinodontiformes</taxon>
        <taxon>Nothobranchiidae</taxon>
        <taxon>Nothobranchius</taxon>
    </lineage>
</organism>
<dbReference type="AlphaFoldDB" id="A0A1A8RI02"/>
<proteinExistence type="predicted"/>
<feature type="non-terminal residue" evidence="1">
    <location>
        <position position="1"/>
    </location>
</feature>
<feature type="non-terminal residue" evidence="1">
    <location>
        <position position="85"/>
    </location>
</feature>
<name>A0A1A8RI02_9TELE</name>